<organism evidence="2 3">
    <name type="scientific">Circinella minor</name>
    <dbReference type="NCBI Taxonomy" id="1195481"/>
    <lineage>
        <taxon>Eukaryota</taxon>
        <taxon>Fungi</taxon>
        <taxon>Fungi incertae sedis</taxon>
        <taxon>Mucoromycota</taxon>
        <taxon>Mucoromycotina</taxon>
        <taxon>Mucoromycetes</taxon>
        <taxon>Mucorales</taxon>
        <taxon>Lichtheimiaceae</taxon>
        <taxon>Circinella</taxon>
    </lineage>
</organism>
<dbReference type="AlphaFoldDB" id="A0A8H7VLI0"/>
<evidence type="ECO:0000313" key="3">
    <source>
        <dbReference type="Proteomes" id="UP000646827"/>
    </source>
</evidence>
<dbReference type="PANTHER" id="PTHR34826:SF2">
    <property type="entry name" value="UPF0590 PROTEIN C409.17C"/>
    <property type="match status" value="1"/>
</dbReference>
<evidence type="ECO:0000313" key="2">
    <source>
        <dbReference type="EMBL" id="KAG2220898.1"/>
    </source>
</evidence>
<reference evidence="2 3" key="1">
    <citation type="submission" date="2020-12" db="EMBL/GenBank/DDBJ databases">
        <title>Metabolic potential, ecology and presence of endohyphal bacteria is reflected in genomic diversity of Mucoromycotina.</title>
        <authorList>
            <person name="Muszewska A."/>
            <person name="Okrasinska A."/>
            <person name="Steczkiewicz K."/>
            <person name="Drgas O."/>
            <person name="Orlowska M."/>
            <person name="Perlinska-Lenart U."/>
            <person name="Aleksandrzak-Piekarczyk T."/>
            <person name="Szatraj K."/>
            <person name="Zielenkiewicz U."/>
            <person name="Pilsyk S."/>
            <person name="Malc E."/>
            <person name="Mieczkowski P."/>
            <person name="Kruszewska J.S."/>
            <person name="Biernat P."/>
            <person name="Pawlowska J."/>
        </authorList>
    </citation>
    <scope>NUCLEOTIDE SEQUENCE [LARGE SCALE GENOMIC DNA]</scope>
    <source>
        <strain evidence="2 3">CBS 142.35</strain>
    </source>
</reference>
<protein>
    <recommendedName>
        <fullName evidence="1">Domain of unknown function at the cortex 1 domain-containing protein</fullName>
    </recommendedName>
</protein>
<feature type="domain" description="Domain of unknown function at the cortex 1" evidence="1">
    <location>
        <begin position="6"/>
        <end position="245"/>
    </location>
</feature>
<accession>A0A8H7VLI0</accession>
<name>A0A8H7VLI0_9FUNG</name>
<dbReference type="InterPro" id="IPR013897">
    <property type="entry name" value="Duc1"/>
</dbReference>
<keyword evidence="3" id="KW-1185">Reference proteome</keyword>
<dbReference type="EMBL" id="JAEPRB010000125">
    <property type="protein sequence ID" value="KAG2220898.1"/>
    <property type="molecule type" value="Genomic_DNA"/>
</dbReference>
<comment type="caution">
    <text evidence="2">The sequence shown here is derived from an EMBL/GenBank/DDBJ whole genome shotgun (WGS) entry which is preliminary data.</text>
</comment>
<proteinExistence type="predicted"/>
<dbReference type="OrthoDB" id="2119945at2759"/>
<dbReference type="Proteomes" id="UP000646827">
    <property type="component" value="Unassembled WGS sequence"/>
</dbReference>
<dbReference type="PANTHER" id="PTHR34826">
    <property type="entry name" value="UPF0590 PROTEIN C409.17C"/>
    <property type="match status" value="1"/>
</dbReference>
<dbReference type="Pfam" id="PF08588">
    <property type="entry name" value="Duc1"/>
    <property type="match status" value="1"/>
</dbReference>
<gene>
    <name evidence="2" type="ORF">INT45_013027</name>
</gene>
<evidence type="ECO:0000259" key="1">
    <source>
        <dbReference type="Pfam" id="PF08588"/>
    </source>
</evidence>
<sequence>MDNSLRLTVRVGSTLDTLLPIEINDDANPGRIQNDKFDGYITARIRDHPSTPSKYFDNSNNNDLFCIQISGRFLIPNCTLNDIQFGNQFERPLHLPWGSSLLLKFASWYDPGLESNLNAPEPYAFSPLIITMNQIKIEQGDKSYWPSPQGESVQEDITTLSMDLKTPEDRRAFFKYPQNRKAVDLTPNQIWHMQFSNPYIDFNNCTIRVPGFEMDVLKYWDGQPLRFYCKTIKTDEVFFIVEFDLRRL</sequence>